<keyword evidence="2" id="KW-0732">Signal</keyword>
<feature type="signal peptide" evidence="2">
    <location>
        <begin position="1"/>
        <end position="20"/>
    </location>
</feature>
<dbReference type="EMBL" id="JAWDGP010003448">
    <property type="protein sequence ID" value="KAK3774250.1"/>
    <property type="molecule type" value="Genomic_DNA"/>
</dbReference>
<dbReference type="Proteomes" id="UP001283361">
    <property type="component" value="Unassembled WGS sequence"/>
</dbReference>
<feature type="domain" description="Fibrinogen C-terminal" evidence="3">
    <location>
        <begin position="426"/>
        <end position="641"/>
    </location>
</feature>
<keyword evidence="1" id="KW-1015">Disulfide bond</keyword>
<dbReference type="InterPro" id="IPR020837">
    <property type="entry name" value="Fibrinogen_CS"/>
</dbReference>
<sequence>MDKVWSLSTLLLSLLLSSLCEDLAGLELDLDLDPPTQPGSRAACAVLRCVERSPDATTGSPAQNLGRNISRLAIFKTIGKDGDGSEVEVASLTPYQPRVTRVSEGIKVNGILQDGSASITLELFKTSDCCAGFVCQLRSLDAKRKESVSTLRVNQRERKLHSDHQSLTPSVALQILELVHQMDTKLTISSKSTEKLEKQMEHFESKTVKLEDKLDSKLATLGKTTEQIEFKVDTLENRLEDKIASAQRDLHQDIGLLQDHLEDKMEDGLENKLSDIHLKITAFITKAEAYSDNLRISLNESVTKLDHYLKQDQKEALTNLTSAAQYLLDNQSKAIGALITATRTLTITQKVLLNEMQANLAMTASEITESSDNISTILSNEFASLEQDFQDSFQRLASDVNQSAIETLSSANNLFLQTNSTISEVMRHVLSPTRCSRGVVAVLSQVPYLYPLIQPNSASIVDVPHLCDTVTDGGGWIIIQRRSKGDVDFYRGWEEYKNGFGDLRGDFWLGNRHIHRITSSGSYELRVELVYQKKSYYARYGLFSIADEENGYRLNVGDYSGTAGDDLAYSNGRKFTTLDRDNDSYSVNCANHHSGAWWYGSCAHSNLNGRWQKTGYDGPWWYKLSKGNPMSHTEMKLRLNS</sequence>
<keyword evidence="5" id="KW-1185">Reference proteome</keyword>
<protein>
    <recommendedName>
        <fullName evidence="3">Fibrinogen C-terminal domain-containing protein</fullName>
    </recommendedName>
</protein>
<evidence type="ECO:0000256" key="2">
    <source>
        <dbReference type="SAM" id="SignalP"/>
    </source>
</evidence>
<gene>
    <name evidence="4" type="ORF">RRG08_050755</name>
</gene>
<dbReference type="GO" id="GO:0005615">
    <property type="term" value="C:extracellular space"/>
    <property type="evidence" value="ECO:0007669"/>
    <property type="project" value="TreeGrafter"/>
</dbReference>
<dbReference type="Gene3D" id="3.90.215.10">
    <property type="entry name" value="Gamma Fibrinogen, chain A, domain 1"/>
    <property type="match status" value="1"/>
</dbReference>
<dbReference type="PROSITE" id="PS00514">
    <property type="entry name" value="FIBRINOGEN_C_1"/>
    <property type="match status" value="1"/>
</dbReference>
<dbReference type="Pfam" id="PF00147">
    <property type="entry name" value="Fibrinogen_C"/>
    <property type="match status" value="1"/>
</dbReference>
<dbReference type="PANTHER" id="PTHR19143">
    <property type="entry name" value="FIBRINOGEN/TENASCIN/ANGIOPOEITIN"/>
    <property type="match status" value="1"/>
</dbReference>
<dbReference type="InterPro" id="IPR036056">
    <property type="entry name" value="Fibrinogen-like_C"/>
</dbReference>
<dbReference type="SUPFAM" id="SSF56496">
    <property type="entry name" value="Fibrinogen C-terminal domain-like"/>
    <property type="match status" value="1"/>
</dbReference>
<name>A0AAE0ZRR9_9GAST</name>
<evidence type="ECO:0000313" key="4">
    <source>
        <dbReference type="EMBL" id="KAK3774250.1"/>
    </source>
</evidence>
<dbReference type="SMART" id="SM00186">
    <property type="entry name" value="FBG"/>
    <property type="match status" value="1"/>
</dbReference>
<feature type="chain" id="PRO_5041903867" description="Fibrinogen C-terminal domain-containing protein" evidence="2">
    <location>
        <begin position="21"/>
        <end position="641"/>
    </location>
</feature>
<dbReference type="AlphaFoldDB" id="A0AAE0ZRR9"/>
<accession>A0AAE0ZRR9</accession>
<dbReference type="CDD" id="cd00087">
    <property type="entry name" value="FReD"/>
    <property type="match status" value="1"/>
</dbReference>
<dbReference type="InterPro" id="IPR002181">
    <property type="entry name" value="Fibrinogen_a/b/g_C_dom"/>
</dbReference>
<evidence type="ECO:0000259" key="3">
    <source>
        <dbReference type="PROSITE" id="PS51406"/>
    </source>
</evidence>
<comment type="caution">
    <text evidence="4">The sequence shown here is derived from an EMBL/GenBank/DDBJ whole genome shotgun (WGS) entry which is preliminary data.</text>
</comment>
<organism evidence="4 5">
    <name type="scientific">Elysia crispata</name>
    <name type="common">lettuce slug</name>
    <dbReference type="NCBI Taxonomy" id="231223"/>
    <lineage>
        <taxon>Eukaryota</taxon>
        <taxon>Metazoa</taxon>
        <taxon>Spiralia</taxon>
        <taxon>Lophotrochozoa</taxon>
        <taxon>Mollusca</taxon>
        <taxon>Gastropoda</taxon>
        <taxon>Heterobranchia</taxon>
        <taxon>Euthyneura</taxon>
        <taxon>Panpulmonata</taxon>
        <taxon>Sacoglossa</taxon>
        <taxon>Placobranchoidea</taxon>
        <taxon>Plakobranchidae</taxon>
        <taxon>Elysia</taxon>
    </lineage>
</organism>
<evidence type="ECO:0000313" key="5">
    <source>
        <dbReference type="Proteomes" id="UP001283361"/>
    </source>
</evidence>
<dbReference type="PROSITE" id="PS51406">
    <property type="entry name" value="FIBRINOGEN_C_2"/>
    <property type="match status" value="1"/>
</dbReference>
<proteinExistence type="predicted"/>
<dbReference type="InterPro" id="IPR014716">
    <property type="entry name" value="Fibrinogen_a/b/g_C_1"/>
</dbReference>
<dbReference type="InterPro" id="IPR050373">
    <property type="entry name" value="Fibrinogen_C-term_domain"/>
</dbReference>
<reference evidence="4" key="1">
    <citation type="journal article" date="2023" name="G3 (Bethesda)">
        <title>A reference genome for the long-term kleptoplast-retaining sea slug Elysia crispata morphotype clarki.</title>
        <authorList>
            <person name="Eastman K.E."/>
            <person name="Pendleton A.L."/>
            <person name="Shaikh M.A."/>
            <person name="Suttiyut T."/>
            <person name="Ogas R."/>
            <person name="Tomko P."/>
            <person name="Gavelis G."/>
            <person name="Widhalm J.R."/>
            <person name="Wisecaver J.H."/>
        </authorList>
    </citation>
    <scope>NUCLEOTIDE SEQUENCE</scope>
    <source>
        <strain evidence="4">ECLA1</strain>
    </source>
</reference>
<evidence type="ECO:0000256" key="1">
    <source>
        <dbReference type="ARBA" id="ARBA00023157"/>
    </source>
</evidence>